<dbReference type="Pfam" id="PF03104">
    <property type="entry name" value="DNA_pol_B_exo1"/>
    <property type="match status" value="1"/>
</dbReference>
<accession>A0A382WD18</accession>
<protein>
    <recommendedName>
        <fullName evidence="1">DNA-directed DNA polymerase family B exonuclease domain-containing protein</fullName>
    </recommendedName>
</protein>
<name>A0A382WD18_9ZZZZ</name>
<dbReference type="SUPFAM" id="SSF53098">
    <property type="entry name" value="Ribonuclease H-like"/>
    <property type="match status" value="1"/>
</dbReference>
<dbReference type="InterPro" id="IPR050240">
    <property type="entry name" value="DNA_pol_type-B"/>
</dbReference>
<organism evidence="2">
    <name type="scientific">marine metagenome</name>
    <dbReference type="NCBI Taxonomy" id="408172"/>
    <lineage>
        <taxon>unclassified sequences</taxon>
        <taxon>metagenomes</taxon>
        <taxon>ecological metagenomes</taxon>
    </lineage>
</organism>
<dbReference type="InterPro" id="IPR036397">
    <property type="entry name" value="RNaseH_sf"/>
</dbReference>
<feature type="non-terminal residue" evidence="2">
    <location>
        <position position="279"/>
    </location>
</feature>
<dbReference type="GO" id="GO:0003887">
    <property type="term" value="F:DNA-directed DNA polymerase activity"/>
    <property type="evidence" value="ECO:0007669"/>
    <property type="project" value="TreeGrafter"/>
</dbReference>
<dbReference type="GO" id="GO:0006261">
    <property type="term" value="P:DNA-templated DNA replication"/>
    <property type="evidence" value="ECO:0007669"/>
    <property type="project" value="TreeGrafter"/>
</dbReference>
<evidence type="ECO:0000313" key="2">
    <source>
        <dbReference type="EMBL" id="SVD56018.1"/>
    </source>
</evidence>
<dbReference type="GO" id="GO:0003676">
    <property type="term" value="F:nucleic acid binding"/>
    <property type="evidence" value="ECO:0007669"/>
    <property type="project" value="InterPro"/>
</dbReference>
<dbReference type="EMBL" id="UINC01158460">
    <property type="protein sequence ID" value="SVD56018.1"/>
    <property type="molecule type" value="Genomic_DNA"/>
</dbReference>
<sequence>NIKWDKKFIKIFTMDIETTVTDGFPDVENPIEEIICITVKNQTNKQVITWGTGEYKTDRLDVTYVKCKTEQHLIMEFMKFWLKNHPDVITGWNTKFFDLPYLMNRIKLIAGEKVATRMSPWNLIEKNEIIVRGRPQTTYTLKGIVMLDYLDCYRWFIPTRQESYKLDFIGELELGKKKHVNPFETFKDFYEKDFQKFIDYNIQDVEIVDALEDKLGLIELALTVAYESKVNYDDIFSQVRVWDTLIANHLLAKNICIPPREEHIKDTKYEGAYVKDPKV</sequence>
<dbReference type="Gene3D" id="3.30.420.10">
    <property type="entry name" value="Ribonuclease H-like superfamily/Ribonuclease H"/>
    <property type="match status" value="1"/>
</dbReference>
<feature type="non-terminal residue" evidence="2">
    <location>
        <position position="1"/>
    </location>
</feature>
<dbReference type="PANTHER" id="PTHR10322:SF23">
    <property type="entry name" value="DNA POLYMERASE DELTA CATALYTIC SUBUNIT"/>
    <property type="match status" value="1"/>
</dbReference>
<dbReference type="PANTHER" id="PTHR10322">
    <property type="entry name" value="DNA POLYMERASE CATALYTIC SUBUNIT"/>
    <property type="match status" value="1"/>
</dbReference>
<gene>
    <name evidence="2" type="ORF">METZ01_LOCUS408872</name>
</gene>
<feature type="domain" description="DNA-directed DNA polymerase family B exonuclease" evidence="1">
    <location>
        <begin position="9"/>
        <end position="167"/>
    </location>
</feature>
<dbReference type="InterPro" id="IPR006133">
    <property type="entry name" value="DNA-dir_DNA_pol_B_exonuc"/>
</dbReference>
<reference evidence="2" key="1">
    <citation type="submission" date="2018-05" db="EMBL/GenBank/DDBJ databases">
        <authorList>
            <person name="Lanie J.A."/>
            <person name="Ng W.-L."/>
            <person name="Kazmierczak K.M."/>
            <person name="Andrzejewski T.M."/>
            <person name="Davidsen T.M."/>
            <person name="Wayne K.J."/>
            <person name="Tettelin H."/>
            <person name="Glass J.I."/>
            <person name="Rusch D."/>
            <person name="Podicherti R."/>
            <person name="Tsui H.-C.T."/>
            <person name="Winkler M.E."/>
        </authorList>
    </citation>
    <scope>NUCLEOTIDE SEQUENCE</scope>
</reference>
<evidence type="ECO:0000259" key="1">
    <source>
        <dbReference type="Pfam" id="PF03104"/>
    </source>
</evidence>
<dbReference type="InterPro" id="IPR012337">
    <property type="entry name" value="RNaseH-like_sf"/>
</dbReference>
<dbReference type="AlphaFoldDB" id="A0A382WD18"/>
<proteinExistence type="predicted"/>